<dbReference type="EMBL" id="CP016761">
    <property type="protein sequence ID" value="ANX11820.1"/>
    <property type="molecule type" value="Genomic_DNA"/>
</dbReference>
<comment type="similarity">
    <text evidence="1">Belongs to the bacterial solute-binding protein 1 family.</text>
</comment>
<evidence type="ECO:0000256" key="4">
    <source>
        <dbReference type="SAM" id="SignalP"/>
    </source>
</evidence>
<dbReference type="KEGG" id="far:ABE41_007350"/>
<dbReference type="GO" id="GO:1901982">
    <property type="term" value="F:maltose binding"/>
    <property type="evidence" value="ECO:0007669"/>
    <property type="project" value="TreeGrafter"/>
</dbReference>
<dbReference type="PROSITE" id="PS51257">
    <property type="entry name" value="PROKAR_LIPOPROTEIN"/>
    <property type="match status" value="1"/>
</dbReference>
<evidence type="ECO:0000256" key="2">
    <source>
        <dbReference type="ARBA" id="ARBA00022448"/>
    </source>
</evidence>
<organism evidence="5 6">
    <name type="scientific">Fictibacillus arsenicus</name>
    <dbReference type="NCBI Taxonomy" id="255247"/>
    <lineage>
        <taxon>Bacteria</taxon>
        <taxon>Bacillati</taxon>
        <taxon>Bacillota</taxon>
        <taxon>Bacilli</taxon>
        <taxon>Bacillales</taxon>
        <taxon>Fictibacillaceae</taxon>
        <taxon>Fictibacillus</taxon>
    </lineage>
</organism>
<feature type="chain" id="PRO_5039653275" evidence="4">
    <location>
        <begin position="19"/>
        <end position="417"/>
    </location>
</feature>
<accession>A0A1B1Z339</accession>
<reference evidence="5 6" key="1">
    <citation type="submission" date="2016-08" db="EMBL/GenBank/DDBJ databases">
        <title>Complete genome sequence of Fictibacillus arsenicus G25-54, a strain with toxicity to nematodes and a potential arsenic-resistance activity.</title>
        <authorList>
            <person name="Zheng Z."/>
        </authorList>
    </citation>
    <scope>NUCLEOTIDE SEQUENCE [LARGE SCALE GENOMIC DNA]</scope>
    <source>
        <strain evidence="5 6">G25-54</strain>
    </source>
</reference>
<proteinExistence type="inferred from homology"/>
<dbReference type="PANTHER" id="PTHR30061">
    <property type="entry name" value="MALTOSE-BINDING PERIPLASMIC PROTEIN"/>
    <property type="match status" value="1"/>
</dbReference>
<evidence type="ECO:0000313" key="5">
    <source>
        <dbReference type="EMBL" id="ANX11820.1"/>
    </source>
</evidence>
<protein>
    <submittedName>
        <fullName evidence="5">Sugar transporter</fullName>
    </submittedName>
</protein>
<dbReference type="Proteomes" id="UP000077412">
    <property type="component" value="Chromosome"/>
</dbReference>
<dbReference type="GO" id="GO:0015768">
    <property type="term" value="P:maltose transport"/>
    <property type="evidence" value="ECO:0007669"/>
    <property type="project" value="TreeGrafter"/>
</dbReference>
<name>A0A1B1Z339_9BACL</name>
<dbReference type="CDD" id="cd14748">
    <property type="entry name" value="PBP2_UgpB"/>
    <property type="match status" value="1"/>
</dbReference>
<dbReference type="PANTHER" id="PTHR30061:SF50">
    <property type="entry name" value="MALTOSE_MALTODEXTRIN-BINDING PERIPLASMIC PROTEIN"/>
    <property type="match status" value="1"/>
</dbReference>
<dbReference type="OrthoDB" id="9782846at2"/>
<sequence>MRPKKWLSSLGISSLLLASVLSGCSSNDASKSDKTEIVLSGWGGNPVEKKLLNEVLADFEKEHPDIDVKLNTINDQYMDVLKTRLIGGTAADVFYLDAFEAPALIETGAIEPLNKYVTDEFNVNDFEKPMIDAFKSDGELYGLPKDYSTLALFYNKKMFKEHGIAGPPKTWEELEQIAKKLTDAEKQVYGLGVMPQIERMYYLAESHGGEVITDGRASFADDKVVKAIQPIVDMRLKDKSAATPSEVGAGQSAGEMFGRGKAAMVVEGNWNIPYMEETFPDIDYGTAELPTVNGKKGTMSFTVGYAMNSESKHKKESWELIEYLTGKEGMKKWTSKGLALPTRKSVAAELGFDQDELRRPLVNGASYATVWQDGPSLPIVMNNFNNQFLSAYLGDRTLKEALEDAEKQANREIKVTE</sequence>
<keyword evidence="3 4" id="KW-0732">Signal</keyword>
<dbReference type="GO" id="GO:0055052">
    <property type="term" value="C:ATP-binding cassette (ABC) transporter complex, substrate-binding subunit-containing"/>
    <property type="evidence" value="ECO:0007669"/>
    <property type="project" value="TreeGrafter"/>
</dbReference>
<dbReference type="InterPro" id="IPR006059">
    <property type="entry name" value="SBP"/>
</dbReference>
<dbReference type="SUPFAM" id="SSF53850">
    <property type="entry name" value="Periplasmic binding protein-like II"/>
    <property type="match status" value="1"/>
</dbReference>
<feature type="signal peptide" evidence="4">
    <location>
        <begin position="1"/>
        <end position="18"/>
    </location>
</feature>
<dbReference type="RefSeq" id="WP_066288241.1">
    <property type="nucleotide sequence ID" value="NZ_CP016761.1"/>
</dbReference>
<dbReference type="GO" id="GO:0042956">
    <property type="term" value="P:maltodextrin transmembrane transport"/>
    <property type="evidence" value="ECO:0007669"/>
    <property type="project" value="TreeGrafter"/>
</dbReference>
<gene>
    <name evidence="5" type="ORF">ABE41_007350</name>
</gene>
<dbReference type="Gene3D" id="3.40.190.10">
    <property type="entry name" value="Periplasmic binding protein-like II"/>
    <property type="match status" value="1"/>
</dbReference>
<evidence type="ECO:0000256" key="1">
    <source>
        <dbReference type="ARBA" id="ARBA00008520"/>
    </source>
</evidence>
<evidence type="ECO:0000313" key="6">
    <source>
        <dbReference type="Proteomes" id="UP000077412"/>
    </source>
</evidence>
<dbReference type="STRING" id="255247.ABE41_007350"/>
<keyword evidence="6" id="KW-1185">Reference proteome</keyword>
<dbReference type="AlphaFoldDB" id="A0A1B1Z339"/>
<keyword evidence="5" id="KW-0762">Sugar transport</keyword>
<evidence type="ECO:0000256" key="3">
    <source>
        <dbReference type="ARBA" id="ARBA00022729"/>
    </source>
</evidence>
<keyword evidence="2" id="KW-0813">Transport</keyword>
<dbReference type="Pfam" id="PF01547">
    <property type="entry name" value="SBP_bac_1"/>
    <property type="match status" value="1"/>
</dbReference>